<comment type="similarity">
    <text evidence="1">Belongs to the ComF/GntX family.</text>
</comment>
<gene>
    <name evidence="3" type="ORF">TDIS_0681</name>
</gene>
<keyword evidence="4" id="KW-1185">Reference proteome</keyword>
<sequence length="162" mass="18324">MERPFKRVVAPFRYEPPVSDWIRALKFGERFELARGLARLFRRFAGPLPEMDLVVPVPLGRKRFQARGYNQSALLARFMFGKRPLEALLRTQETPPQTELPEKERRRNVRGAFEVKSGVDLSGKRVMLVDDVMTTGATVEECARVLLRAGAAEVSVAVIARA</sequence>
<dbReference type="PANTHER" id="PTHR47505:SF1">
    <property type="entry name" value="DNA UTILIZATION PROTEIN YHGH"/>
    <property type="match status" value="1"/>
</dbReference>
<dbReference type="InterPro" id="IPR029057">
    <property type="entry name" value="PRTase-like"/>
</dbReference>
<dbReference type="PANTHER" id="PTHR47505">
    <property type="entry name" value="DNA UTILIZATION PROTEIN YHGH"/>
    <property type="match status" value="1"/>
</dbReference>
<dbReference type="EMBL" id="LWLG01000002">
    <property type="protein sequence ID" value="OAQ21460.1"/>
    <property type="molecule type" value="Genomic_DNA"/>
</dbReference>
<evidence type="ECO:0000313" key="4">
    <source>
        <dbReference type="Proteomes" id="UP000078390"/>
    </source>
</evidence>
<organism evidence="3 4">
    <name type="scientific">Thermosulfurimonas dismutans</name>
    <dbReference type="NCBI Taxonomy" id="999894"/>
    <lineage>
        <taxon>Bacteria</taxon>
        <taxon>Pseudomonadati</taxon>
        <taxon>Thermodesulfobacteriota</taxon>
        <taxon>Thermodesulfobacteria</taxon>
        <taxon>Thermodesulfobacteriales</taxon>
        <taxon>Thermodesulfobacteriaceae</taxon>
        <taxon>Thermosulfurimonas</taxon>
    </lineage>
</organism>
<evidence type="ECO:0000313" key="3">
    <source>
        <dbReference type="EMBL" id="OAQ21460.1"/>
    </source>
</evidence>
<protein>
    <submittedName>
        <fullName evidence="3">Phosphoribosyltransferase</fullName>
    </submittedName>
</protein>
<dbReference type="InterPro" id="IPR000836">
    <property type="entry name" value="PRTase_dom"/>
</dbReference>
<dbReference type="GO" id="GO:0016757">
    <property type="term" value="F:glycosyltransferase activity"/>
    <property type="evidence" value="ECO:0007669"/>
    <property type="project" value="UniProtKB-KW"/>
</dbReference>
<proteinExistence type="inferred from homology"/>
<dbReference type="Gene3D" id="3.40.50.2020">
    <property type="match status" value="1"/>
</dbReference>
<dbReference type="CDD" id="cd06223">
    <property type="entry name" value="PRTases_typeI"/>
    <property type="match status" value="1"/>
</dbReference>
<dbReference type="Pfam" id="PF00156">
    <property type="entry name" value="Pribosyltran"/>
    <property type="match status" value="1"/>
</dbReference>
<accession>A0A179D5S6</accession>
<name>A0A179D5S6_9BACT</name>
<dbReference type="Proteomes" id="UP000078390">
    <property type="component" value="Unassembled WGS sequence"/>
</dbReference>
<dbReference type="InterPro" id="IPR051910">
    <property type="entry name" value="ComF/GntX_DNA_util-trans"/>
</dbReference>
<feature type="domain" description="Phosphoribosyltransferase" evidence="2">
    <location>
        <begin position="117"/>
        <end position="160"/>
    </location>
</feature>
<dbReference type="SUPFAM" id="SSF53271">
    <property type="entry name" value="PRTase-like"/>
    <property type="match status" value="1"/>
</dbReference>
<evidence type="ECO:0000259" key="2">
    <source>
        <dbReference type="Pfam" id="PF00156"/>
    </source>
</evidence>
<dbReference type="AlphaFoldDB" id="A0A179D5S6"/>
<evidence type="ECO:0000256" key="1">
    <source>
        <dbReference type="ARBA" id="ARBA00008007"/>
    </source>
</evidence>
<dbReference type="PATRIC" id="fig|999894.6.peg.679"/>
<dbReference type="STRING" id="999894.TDIS_0681"/>
<reference evidence="3 4" key="1">
    <citation type="submission" date="2016-04" db="EMBL/GenBank/DDBJ databases">
        <title>Genome analysis of Thermosulfurimonas dismutans, the first thermophilic sulfur-disproportionating bacterium of the phylum Thermodesulfobacteria.</title>
        <authorList>
            <person name="Mardanov A.V."/>
            <person name="Beletsky A.V."/>
            <person name="Kadnikov V.V."/>
            <person name="Slobodkin A.I."/>
            <person name="Ravin N.V."/>
        </authorList>
    </citation>
    <scope>NUCLEOTIDE SEQUENCE [LARGE SCALE GENOMIC DNA]</scope>
    <source>
        <strain evidence="3 4">S95</strain>
    </source>
</reference>
<keyword evidence="3" id="KW-0808">Transferase</keyword>
<keyword evidence="3" id="KW-0328">Glycosyltransferase</keyword>
<comment type="caution">
    <text evidence="3">The sequence shown here is derived from an EMBL/GenBank/DDBJ whole genome shotgun (WGS) entry which is preliminary data.</text>
</comment>